<keyword evidence="5 8" id="KW-0067">ATP-binding</keyword>
<name>A0A1I1XIL0_9BACI</name>
<reference evidence="9" key="1">
    <citation type="submission" date="2016-10" db="EMBL/GenBank/DDBJ databases">
        <authorList>
            <person name="Varghese N."/>
            <person name="Submissions S."/>
        </authorList>
    </citation>
    <scope>NUCLEOTIDE SEQUENCE [LARGE SCALE GENOMIC DNA]</scope>
    <source>
        <strain evidence="9">DSM 22530</strain>
    </source>
</reference>
<gene>
    <name evidence="8" type="ORF">SAMN05216238_107214</name>
</gene>
<dbReference type="InterPro" id="IPR003439">
    <property type="entry name" value="ABC_transporter-like_ATP-bd"/>
</dbReference>
<dbReference type="PANTHER" id="PTHR42788">
    <property type="entry name" value="TAURINE IMPORT ATP-BINDING PROTEIN-RELATED"/>
    <property type="match status" value="1"/>
</dbReference>
<evidence type="ECO:0000256" key="6">
    <source>
        <dbReference type="ARBA" id="ARBA00023136"/>
    </source>
</evidence>
<evidence type="ECO:0000313" key="8">
    <source>
        <dbReference type="EMBL" id="SFE05230.1"/>
    </source>
</evidence>
<dbReference type="InterPro" id="IPR027417">
    <property type="entry name" value="P-loop_NTPase"/>
</dbReference>
<evidence type="ECO:0000256" key="2">
    <source>
        <dbReference type="ARBA" id="ARBA00022448"/>
    </source>
</evidence>
<dbReference type="CDD" id="cd03293">
    <property type="entry name" value="ABC_NrtD_SsuB_transporters"/>
    <property type="match status" value="1"/>
</dbReference>
<dbReference type="EMBL" id="FOMR01000007">
    <property type="protein sequence ID" value="SFE05230.1"/>
    <property type="molecule type" value="Genomic_DNA"/>
</dbReference>
<evidence type="ECO:0000256" key="3">
    <source>
        <dbReference type="ARBA" id="ARBA00022475"/>
    </source>
</evidence>
<dbReference type="STRING" id="640948.SAMN05216238_107214"/>
<keyword evidence="4" id="KW-0547">Nucleotide-binding</keyword>
<dbReference type="InterPro" id="IPR050166">
    <property type="entry name" value="ABC_transporter_ATP-bind"/>
</dbReference>
<dbReference type="GO" id="GO:0016887">
    <property type="term" value="F:ATP hydrolysis activity"/>
    <property type="evidence" value="ECO:0007669"/>
    <property type="project" value="InterPro"/>
</dbReference>
<evidence type="ECO:0000313" key="9">
    <source>
        <dbReference type="Proteomes" id="UP000199474"/>
    </source>
</evidence>
<comment type="subcellular location">
    <subcellularLocation>
        <location evidence="1">Cell membrane</location>
        <topology evidence="1">Peripheral membrane protein</topology>
    </subcellularLocation>
</comment>
<organism evidence="8 9">
    <name type="scientific">Lentibacillus persicus</name>
    <dbReference type="NCBI Taxonomy" id="640948"/>
    <lineage>
        <taxon>Bacteria</taxon>
        <taxon>Bacillati</taxon>
        <taxon>Bacillota</taxon>
        <taxon>Bacilli</taxon>
        <taxon>Bacillales</taxon>
        <taxon>Bacillaceae</taxon>
        <taxon>Lentibacillus</taxon>
    </lineage>
</organism>
<dbReference type="Proteomes" id="UP000199474">
    <property type="component" value="Unassembled WGS sequence"/>
</dbReference>
<dbReference type="PROSITE" id="PS50893">
    <property type="entry name" value="ABC_TRANSPORTER_2"/>
    <property type="match status" value="1"/>
</dbReference>
<evidence type="ECO:0000256" key="5">
    <source>
        <dbReference type="ARBA" id="ARBA00022840"/>
    </source>
</evidence>
<dbReference type="RefSeq" id="WP_245745361.1">
    <property type="nucleotide sequence ID" value="NZ_FOMR01000007.1"/>
</dbReference>
<dbReference type="GO" id="GO:0005524">
    <property type="term" value="F:ATP binding"/>
    <property type="evidence" value="ECO:0007669"/>
    <property type="project" value="UniProtKB-KW"/>
</dbReference>
<dbReference type="SMART" id="SM00382">
    <property type="entry name" value="AAA"/>
    <property type="match status" value="1"/>
</dbReference>
<feature type="domain" description="ABC transporter" evidence="7">
    <location>
        <begin position="9"/>
        <end position="240"/>
    </location>
</feature>
<dbReference type="Pfam" id="PF00005">
    <property type="entry name" value="ABC_tran"/>
    <property type="match status" value="1"/>
</dbReference>
<evidence type="ECO:0000259" key="7">
    <source>
        <dbReference type="PROSITE" id="PS50893"/>
    </source>
</evidence>
<dbReference type="GO" id="GO:0005886">
    <property type="term" value="C:plasma membrane"/>
    <property type="evidence" value="ECO:0007669"/>
    <property type="project" value="UniProtKB-SubCell"/>
</dbReference>
<protein>
    <submittedName>
        <fullName evidence="8">NitT/TauT family transport system ATP-binding protein</fullName>
    </submittedName>
</protein>
<dbReference type="InterPro" id="IPR017871">
    <property type="entry name" value="ABC_transporter-like_CS"/>
</dbReference>
<dbReference type="Gene3D" id="3.40.50.300">
    <property type="entry name" value="P-loop containing nucleotide triphosphate hydrolases"/>
    <property type="match status" value="1"/>
</dbReference>
<dbReference type="SUPFAM" id="SSF52540">
    <property type="entry name" value="P-loop containing nucleoside triphosphate hydrolases"/>
    <property type="match status" value="1"/>
</dbReference>
<dbReference type="AlphaFoldDB" id="A0A1I1XIL0"/>
<keyword evidence="2" id="KW-0813">Transport</keyword>
<dbReference type="PANTHER" id="PTHR42788:SF7">
    <property type="entry name" value="NITRATE ABC TRANSPORTER ATP-BINDING PROTEIN"/>
    <property type="match status" value="1"/>
</dbReference>
<keyword evidence="6" id="KW-0472">Membrane</keyword>
<keyword evidence="3" id="KW-1003">Cell membrane</keyword>
<sequence>MTTTRQPLVTLEHVDKHFETAGKTNQVLADISFNVRKGEFVSLLGESGCGKSTILNLIGGFERPSSGQVLLDGKAVRNPGRRCVMLFQEYGLLPWRTVLKNVELGLEPLNLSSSTRHERAMAYLQLVGLKKNIRQFPEELSGGMKQRVAIARALAMKPELILMDEPFAALDTFNRYYLQDELLRLQKKEETTIVLVTHDIDEAVYLSDRVMIMKPHPGRISKSIKIDPAKPRDRSHGDFHYYRRTIFEEFKFTQSHEQPDFQI</sequence>
<dbReference type="InterPro" id="IPR003593">
    <property type="entry name" value="AAA+_ATPase"/>
</dbReference>
<keyword evidence="9" id="KW-1185">Reference proteome</keyword>
<dbReference type="PROSITE" id="PS00211">
    <property type="entry name" value="ABC_TRANSPORTER_1"/>
    <property type="match status" value="1"/>
</dbReference>
<evidence type="ECO:0000256" key="1">
    <source>
        <dbReference type="ARBA" id="ARBA00004202"/>
    </source>
</evidence>
<proteinExistence type="predicted"/>
<evidence type="ECO:0000256" key="4">
    <source>
        <dbReference type="ARBA" id="ARBA00022741"/>
    </source>
</evidence>
<accession>A0A1I1XIL0</accession>